<dbReference type="RefSeq" id="WP_200334312.1">
    <property type="nucleotide sequence ID" value="NZ_CP066786.1"/>
</dbReference>
<feature type="domain" description="HTH merR-type" evidence="5">
    <location>
        <begin position="1"/>
        <end position="68"/>
    </location>
</feature>
<dbReference type="PANTHER" id="PTHR30204:SF69">
    <property type="entry name" value="MERR-FAMILY TRANSCRIPTIONAL REGULATOR"/>
    <property type="match status" value="1"/>
</dbReference>
<protein>
    <submittedName>
        <fullName evidence="6">MerR family transcriptional regulator</fullName>
    </submittedName>
</protein>
<dbReference type="EMBL" id="CP066786">
    <property type="protein sequence ID" value="QQM29424.1"/>
    <property type="molecule type" value="Genomic_DNA"/>
</dbReference>
<keyword evidence="2" id="KW-0805">Transcription regulation</keyword>
<keyword evidence="1" id="KW-0678">Repressor</keyword>
<evidence type="ECO:0000256" key="3">
    <source>
        <dbReference type="ARBA" id="ARBA00023125"/>
    </source>
</evidence>
<proteinExistence type="predicted"/>
<organism evidence="6 7">
    <name type="scientific">Martelella lutilitoris</name>
    <dbReference type="NCBI Taxonomy" id="2583532"/>
    <lineage>
        <taxon>Bacteria</taxon>
        <taxon>Pseudomonadati</taxon>
        <taxon>Pseudomonadota</taxon>
        <taxon>Alphaproteobacteria</taxon>
        <taxon>Hyphomicrobiales</taxon>
        <taxon>Aurantimonadaceae</taxon>
        <taxon>Martelella</taxon>
    </lineage>
</organism>
<dbReference type="PRINTS" id="PR00040">
    <property type="entry name" value="HTHMERR"/>
</dbReference>
<dbReference type="SUPFAM" id="SSF46955">
    <property type="entry name" value="Putative DNA-binding domain"/>
    <property type="match status" value="1"/>
</dbReference>
<dbReference type="PROSITE" id="PS50937">
    <property type="entry name" value="HTH_MERR_2"/>
    <property type="match status" value="1"/>
</dbReference>
<dbReference type="CDD" id="cd01282">
    <property type="entry name" value="HTH_MerR-like_sg3"/>
    <property type="match status" value="1"/>
</dbReference>
<dbReference type="PROSITE" id="PS00552">
    <property type="entry name" value="HTH_MERR_1"/>
    <property type="match status" value="1"/>
</dbReference>
<evidence type="ECO:0000256" key="1">
    <source>
        <dbReference type="ARBA" id="ARBA00022491"/>
    </source>
</evidence>
<dbReference type="Pfam" id="PF13411">
    <property type="entry name" value="MerR_1"/>
    <property type="match status" value="1"/>
</dbReference>
<evidence type="ECO:0000256" key="2">
    <source>
        <dbReference type="ARBA" id="ARBA00023015"/>
    </source>
</evidence>
<dbReference type="GO" id="GO:0003677">
    <property type="term" value="F:DNA binding"/>
    <property type="evidence" value="ECO:0007669"/>
    <property type="project" value="UniProtKB-KW"/>
</dbReference>
<dbReference type="GO" id="GO:0003700">
    <property type="term" value="F:DNA-binding transcription factor activity"/>
    <property type="evidence" value="ECO:0007669"/>
    <property type="project" value="InterPro"/>
</dbReference>
<dbReference type="SMART" id="SM00422">
    <property type="entry name" value="HTH_MERR"/>
    <property type="match status" value="1"/>
</dbReference>
<dbReference type="PANTHER" id="PTHR30204">
    <property type="entry name" value="REDOX-CYCLING DRUG-SENSING TRANSCRIPTIONAL ACTIVATOR SOXR"/>
    <property type="match status" value="1"/>
</dbReference>
<gene>
    <name evidence="6" type="ORF">JET14_13995</name>
</gene>
<evidence type="ECO:0000313" key="7">
    <source>
        <dbReference type="Proteomes" id="UP000596083"/>
    </source>
</evidence>
<evidence type="ECO:0000256" key="4">
    <source>
        <dbReference type="ARBA" id="ARBA00023163"/>
    </source>
</evidence>
<evidence type="ECO:0000259" key="5">
    <source>
        <dbReference type="PROSITE" id="PS50937"/>
    </source>
</evidence>
<reference evidence="6 7" key="1">
    <citation type="submission" date="2020-12" db="EMBL/GenBank/DDBJ databases">
        <authorList>
            <person name="Zheng R.K."/>
            <person name="Sun C.M."/>
        </authorList>
    </citation>
    <scope>NUCLEOTIDE SEQUENCE [LARGE SCALE GENOMIC DNA]</scope>
    <source>
        <strain evidence="6 7">ZRK001</strain>
    </source>
</reference>
<keyword evidence="4" id="KW-0804">Transcription</keyword>
<sequence length="118" mass="13719">MQIGELSTRTGVSVRMLRYYEQQDLLSPARRASGYRDYSAEDERIVKAVRTLSEAGLKLEFIRRFLPCLRSKGPLLHPCPDLMAAMEQEMKALEDQIARYRKSRDMLGGYYEEMRTHA</sequence>
<dbReference type="InterPro" id="IPR009061">
    <property type="entry name" value="DNA-bd_dom_put_sf"/>
</dbReference>
<dbReference type="Gene3D" id="1.10.1660.10">
    <property type="match status" value="1"/>
</dbReference>
<accession>A0A7T7HHS4</accession>
<evidence type="ECO:0000313" key="6">
    <source>
        <dbReference type="EMBL" id="QQM29424.1"/>
    </source>
</evidence>
<name>A0A7T7HHS4_9HYPH</name>
<dbReference type="KEGG" id="mlut:JET14_13995"/>
<dbReference type="InterPro" id="IPR000551">
    <property type="entry name" value="MerR-type_HTH_dom"/>
</dbReference>
<dbReference type="Proteomes" id="UP000596083">
    <property type="component" value="Chromosome"/>
</dbReference>
<keyword evidence="3" id="KW-0238">DNA-binding</keyword>
<dbReference type="InterPro" id="IPR047057">
    <property type="entry name" value="MerR_fam"/>
</dbReference>
<dbReference type="AlphaFoldDB" id="A0A7T7HHS4"/>